<dbReference type="InterPro" id="IPR036700">
    <property type="entry name" value="BOBF_sf"/>
</dbReference>
<sequence length="133" mass="14931">MQQTKKFHLCSMIPYRQGIALLLVAGLCSCSSFTTPNLKVGNLSIGSNVTLIQEIKPETDQESIVYVQGKVEKQVPLIKQWAYQINDSTGKIWVITDQPNLKEGEQVVIKGKVRYKSIPLADQEFGEVYIEES</sequence>
<dbReference type="SUPFAM" id="SSF101756">
    <property type="entry name" value="Hypothetical protein YgiW"/>
    <property type="match status" value="1"/>
</dbReference>
<dbReference type="GeneID" id="78015474"/>
<accession>A0A166J9E0</accession>
<dbReference type="Proteomes" id="UP000076555">
    <property type="component" value="Unassembled WGS sequence"/>
</dbReference>
<reference evidence="1 2" key="1">
    <citation type="submission" date="2016-04" db="EMBL/GenBank/DDBJ databases">
        <title>Draft Genome Assembly of the Bloom-forming Cyanobacterium Nodularia spumigena Strain CENA596 in Shrimp Production Ponds.</title>
        <authorList>
            <person name="Popin R.V."/>
            <person name="Rigonato J."/>
            <person name="Abreu V.A."/>
            <person name="Andreote A.P."/>
            <person name="Silveira S.B."/>
            <person name="Odebrecht C."/>
            <person name="Fiore M.F."/>
        </authorList>
    </citation>
    <scope>NUCLEOTIDE SEQUENCE [LARGE SCALE GENOMIC DNA]</scope>
    <source>
        <strain evidence="1 2">CENA596</strain>
    </source>
</reference>
<proteinExistence type="predicted"/>
<dbReference type="RefSeq" id="WP_006194375.1">
    <property type="nucleotide sequence ID" value="NZ_CAWMRI010000172.1"/>
</dbReference>
<evidence type="ECO:0000313" key="2">
    <source>
        <dbReference type="Proteomes" id="UP000076555"/>
    </source>
</evidence>
<evidence type="ECO:0000313" key="1">
    <source>
        <dbReference type="EMBL" id="KZL49400.1"/>
    </source>
</evidence>
<gene>
    <name evidence="1" type="ORF">A2T98_12850</name>
</gene>
<dbReference type="PROSITE" id="PS51257">
    <property type="entry name" value="PROKAR_LIPOPROTEIN"/>
    <property type="match status" value="1"/>
</dbReference>
<dbReference type="AlphaFoldDB" id="A0A166J9E0"/>
<dbReference type="EMBL" id="LWAJ01000172">
    <property type="protein sequence ID" value="KZL49400.1"/>
    <property type="molecule type" value="Genomic_DNA"/>
</dbReference>
<protein>
    <submittedName>
        <fullName evidence="1">Uncharacterized protein</fullName>
    </submittedName>
</protein>
<name>A0A166J9E0_NODSP</name>
<organism evidence="1 2">
    <name type="scientific">Nodularia spumigena CENA596</name>
    <dbReference type="NCBI Taxonomy" id="1819295"/>
    <lineage>
        <taxon>Bacteria</taxon>
        <taxon>Bacillati</taxon>
        <taxon>Cyanobacteriota</taxon>
        <taxon>Cyanophyceae</taxon>
        <taxon>Nostocales</taxon>
        <taxon>Nodulariaceae</taxon>
        <taxon>Nodularia</taxon>
    </lineage>
</organism>
<dbReference type="OrthoDB" id="495371at2"/>
<comment type="caution">
    <text evidence="1">The sequence shown here is derived from an EMBL/GenBank/DDBJ whole genome shotgun (WGS) entry which is preliminary data.</text>
</comment>